<dbReference type="InterPro" id="IPR036179">
    <property type="entry name" value="Ig-like_dom_sf"/>
</dbReference>
<dbReference type="InterPro" id="IPR013783">
    <property type="entry name" value="Ig-like_fold"/>
</dbReference>
<dbReference type="GO" id="GO:0002250">
    <property type="term" value="P:adaptive immune response"/>
    <property type="evidence" value="ECO:0007669"/>
    <property type="project" value="UniProtKB-KW"/>
</dbReference>
<evidence type="ECO:0000256" key="1">
    <source>
        <dbReference type="ARBA" id="ARBA00022729"/>
    </source>
</evidence>
<evidence type="ECO:0000313" key="5">
    <source>
        <dbReference type="EMBL" id="VCW78637.1"/>
    </source>
</evidence>
<organism evidence="5 6">
    <name type="scientific">Gulo gulo</name>
    <name type="common">Wolverine</name>
    <name type="synonym">Gluton</name>
    <dbReference type="NCBI Taxonomy" id="48420"/>
    <lineage>
        <taxon>Eukaryota</taxon>
        <taxon>Metazoa</taxon>
        <taxon>Chordata</taxon>
        <taxon>Craniata</taxon>
        <taxon>Vertebrata</taxon>
        <taxon>Euteleostomi</taxon>
        <taxon>Mammalia</taxon>
        <taxon>Eutheria</taxon>
        <taxon>Laurasiatheria</taxon>
        <taxon>Carnivora</taxon>
        <taxon>Caniformia</taxon>
        <taxon>Musteloidea</taxon>
        <taxon>Mustelidae</taxon>
        <taxon>Guloninae</taxon>
        <taxon>Gulo</taxon>
    </lineage>
</organism>
<accession>A0A9X9LPW6</accession>
<keyword evidence="2" id="KW-1064">Adaptive immunity</keyword>
<proteinExistence type="predicted"/>
<dbReference type="PANTHER" id="PTHR19367">
    <property type="entry name" value="T-CELL RECEPTOR ALPHA CHAIN V REGION"/>
    <property type="match status" value="1"/>
</dbReference>
<evidence type="ECO:0000256" key="4">
    <source>
        <dbReference type="SAM" id="SignalP"/>
    </source>
</evidence>
<feature type="signal peptide" evidence="4">
    <location>
        <begin position="1"/>
        <end position="20"/>
    </location>
</feature>
<feature type="chain" id="PRO_5040795478" evidence="4">
    <location>
        <begin position="21"/>
        <end position="58"/>
    </location>
</feature>
<dbReference type="PANTHER" id="PTHR19367:SF43">
    <property type="entry name" value="T CELL RECEPTOR ALPHA VARIABLE 6-4-RELATED"/>
    <property type="match status" value="1"/>
</dbReference>
<sequence>MKCSPGFMTVVLLVLGQTHGNSVTQMEGQVTLLEEASFTLNCIYSTTVFPSLFWYVQY</sequence>
<keyword evidence="3" id="KW-0393">Immunoglobulin domain</keyword>
<comment type="caution">
    <text evidence="5">The sequence shown here is derived from an EMBL/GenBank/DDBJ whole genome shotgun (WGS) entry which is preliminary data.</text>
</comment>
<evidence type="ECO:0000256" key="3">
    <source>
        <dbReference type="ARBA" id="ARBA00023319"/>
    </source>
</evidence>
<name>A0A9X9LPW6_GULGU</name>
<dbReference type="Gene3D" id="2.60.40.10">
    <property type="entry name" value="Immunoglobulins"/>
    <property type="match status" value="1"/>
</dbReference>
<dbReference type="InterPro" id="IPR051287">
    <property type="entry name" value="TCR_variable_region"/>
</dbReference>
<evidence type="ECO:0000256" key="2">
    <source>
        <dbReference type="ARBA" id="ARBA00023130"/>
    </source>
</evidence>
<dbReference type="Proteomes" id="UP000269945">
    <property type="component" value="Unassembled WGS sequence"/>
</dbReference>
<keyword evidence="6" id="KW-1185">Reference proteome</keyword>
<protein>
    <submittedName>
        <fullName evidence="5">Uncharacterized protein</fullName>
    </submittedName>
</protein>
<dbReference type="SUPFAM" id="SSF48726">
    <property type="entry name" value="Immunoglobulin"/>
    <property type="match status" value="1"/>
</dbReference>
<keyword evidence="2" id="KW-0391">Immunity</keyword>
<reference evidence="5 6" key="1">
    <citation type="submission" date="2018-10" db="EMBL/GenBank/DDBJ databases">
        <authorList>
            <person name="Ekblom R."/>
            <person name="Jareborg N."/>
        </authorList>
    </citation>
    <scope>NUCLEOTIDE SEQUENCE [LARGE SCALE GENOMIC DNA]</scope>
    <source>
        <tissue evidence="5">Muscle</tissue>
    </source>
</reference>
<evidence type="ECO:0000313" key="6">
    <source>
        <dbReference type="Proteomes" id="UP000269945"/>
    </source>
</evidence>
<dbReference type="AlphaFoldDB" id="A0A9X9LPW6"/>
<keyword evidence="1 4" id="KW-0732">Signal</keyword>
<gene>
    <name evidence="5" type="ORF">BN2614_LOCUS1</name>
</gene>
<dbReference type="EMBL" id="CYRY02010432">
    <property type="protein sequence ID" value="VCW78637.1"/>
    <property type="molecule type" value="Genomic_DNA"/>
</dbReference>